<evidence type="ECO:0000313" key="1">
    <source>
        <dbReference type="EMBL" id="MFB9065924.1"/>
    </source>
</evidence>
<organism evidence="1 2">
    <name type="scientific">Flavobacterium branchiarum</name>
    <dbReference type="NCBI Taxonomy" id="1114870"/>
    <lineage>
        <taxon>Bacteria</taxon>
        <taxon>Pseudomonadati</taxon>
        <taxon>Bacteroidota</taxon>
        <taxon>Flavobacteriia</taxon>
        <taxon>Flavobacteriales</taxon>
        <taxon>Flavobacteriaceae</taxon>
        <taxon>Flavobacterium</taxon>
    </lineage>
</organism>
<accession>A0ABV5FQU8</accession>
<dbReference type="Proteomes" id="UP001589589">
    <property type="component" value="Unassembled WGS sequence"/>
</dbReference>
<sequence>MRTKALIKQDLTTPFMANETMAIKYGFTAGDLFSDTFAIVSFENFIFEIIATAIFIHELFFDQHKKEVDDTLANKKPGTKPWYRTMALQFQYGFDLVADKDYYDNTGFTGEVIEASKIVKYSAVNEATESSRVIVKIAGEISGNLAPIAVPQKEAFDAYMEEIRIAGVQLTIINYLPDRLYLTIQIKRDALVLAANGMSIINANYPVNDAIAEFMKELPFDGELRLSALVDKLQVVPGVLDATIVSASSSWINPLTNGYELPQPIYIATIPISGYFEVQGFENVNYVV</sequence>
<comment type="caution">
    <text evidence="1">The sequence shown here is derived from an EMBL/GenBank/DDBJ whole genome shotgun (WGS) entry which is preliminary data.</text>
</comment>
<dbReference type="EMBL" id="JBHMEX010000058">
    <property type="protein sequence ID" value="MFB9065924.1"/>
    <property type="molecule type" value="Genomic_DNA"/>
</dbReference>
<name>A0ABV5FQU8_9FLAO</name>
<reference evidence="1 2" key="1">
    <citation type="submission" date="2024-09" db="EMBL/GenBank/DDBJ databases">
        <authorList>
            <person name="Sun Q."/>
            <person name="Mori K."/>
        </authorList>
    </citation>
    <scope>NUCLEOTIDE SEQUENCE [LARGE SCALE GENOMIC DNA]</scope>
    <source>
        <strain evidence="1 2">CECT 7908</strain>
    </source>
</reference>
<proteinExistence type="predicted"/>
<keyword evidence="2" id="KW-1185">Reference proteome</keyword>
<protein>
    <submittedName>
        <fullName evidence="1">Nucleotidyltransferase</fullName>
    </submittedName>
</protein>
<evidence type="ECO:0000313" key="2">
    <source>
        <dbReference type="Proteomes" id="UP001589589"/>
    </source>
</evidence>
<dbReference type="RefSeq" id="WP_290260060.1">
    <property type="nucleotide sequence ID" value="NZ_JAUFQQ010000003.1"/>
</dbReference>
<gene>
    <name evidence="1" type="ORF">ACFFUQ_18050</name>
</gene>